<evidence type="ECO:0000256" key="6">
    <source>
        <dbReference type="RuleBase" id="RU369035"/>
    </source>
</evidence>
<proteinExistence type="predicted"/>
<dbReference type="InterPro" id="IPR011990">
    <property type="entry name" value="TPR-like_helical_dom_sf"/>
</dbReference>
<name>N1PFE4_DOTSN</name>
<protein>
    <recommendedName>
        <fullName evidence="6">mRNA 3'-end-processing protein RNA14</fullName>
    </recommendedName>
</protein>
<dbReference type="InterPro" id="IPR019734">
    <property type="entry name" value="TPR_rpt"/>
</dbReference>
<dbReference type="HOGENOM" id="CLU_007630_1_1_1"/>
<sequence>MNGDAAAVAEAQDVSLSSAPQDDTAALASASASTSLNGSTTVPVPESSSSNAPPDLTVQPSAPEQGKTVSPVASAQASVQVTVAPTPVPEAHKSAVITPAPQQLQQPLPQINGTVQPAARLPHDKVGQLEDRIKDDPKGDTDAWSTLIDHYFDKGQYDYAREVYERMLKVFPTAVVLWVGYIAMEKKLDETDRIVHILNKCLMQIPNVDLWKFYMDHVRRALPLINDTNGVNRAELIKAWDMTFDHVGIDPAAGQLWREYIDFMKDGPGTVGGSGWQDMQKADLLRAAYQRAIKVPNGEFMRLWKEYEAFEHSLNRQTARKHIQEQSQHYMEARKAKVQLDQKMEGLDRSSLPQLPPIYGFAGEEQFGDQVEKWRAWIAWERDEDPLVFKGTEDEKYRQRVVYVYRQATMFLTFYPEIWYEAAAWCFTQPQLHSEGEQFLDKGVAANPESVLLALMKADRIEANLPTGNTDDVLIGNGEKLDVPYEGVLTALYALVTKTKQKKVTSVQQIQDHYNTLPPEDEQMETQQSDDDDNASKPKSRHEQMQAELDTAKTSYDAQLDTLKRTISSVWVAKMRAFRRVQGQGKPAKKGDDPNNKVVKGFRGIFVEARPRGMLSSDVYIASALMEWHGYRDGAAERIFQRGAKLFPEDHIFILEYIKHMINQGDITNARVIFESAISKLNNAERYSFEQRREKCRPLFVFMHDYESKYGDYAQIKKHETRMADLYPDEPEISRFSQRSALSDFDPVAVQLLLSPSQARPKSEIPQVLAPQQTPLATSPRAQELILGPNGPYLASPKRPLDDSDADTPQRKFMRAESPLKSTAGRINKGSATVPTGNVTLGGGFATKTFVPGGASLPVGPPPMPPKIIDILAALPPAHTYQGTRFDPLKLVPYVAQVNIDHARAMYQAGQLHRQ</sequence>
<keyword evidence="4" id="KW-0802">TPR repeat</keyword>
<evidence type="ECO:0000256" key="2">
    <source>
        <dbReference type="ARBA" id="ARBA00022737"/>
    </source>
</evidence>
<dbReference type="eggNOG" id="KOG1914">
    <property type="taxonomic scope" value="Eukaryota"/>
</dbReference>
<comment type="function">
    <text evidence="1 6">Component of the cleavage factor IA (CFIA) complex, which is involved in the endonucleolytic cleavage during polyadenylation-dependent pre-mRNA 3'-end formation.</text>
</comment>
<feature type="region of interest" description="Disordered" evidence="7">
    <location>
        <begin position="515"/>
        <end position="552"/>
    </location>
</feature>
<evidence type="ECO:0000256" key="3">
    <source>
        <dbReference type="ARBA" id="ARBA00023242"/>
    </source>
</evidence>
<dbReference type="InterPro" id="IPR045243">
    <property type="entry name" value="Rna14-like"/>
</dbReference>
<keyword evidence="3 6" id="KW-0539">Nucleus</keyword>
<keyword evidence="6" id="KW-0963">Cytoplasm</keyword>
<feature type="compositionally biased region" description="Low complexity" evidence="7">
    <location>
        <begin position="24"/>
        <end position="50"/>
    </location>
</feature>
<evidence type="ECO:0000256" key="4">
    <source>
        <dbReference type="PROSITE-ProRule" id="PRU00339"/>
    </source>
</evidence>
<feature type="compositionally biased region" description="Acidic residues" evidence="7">
    <location>
        <begin position="519"/>
        <end position="533"/>
    </location>
</feature>
<dbReference type="SMART" id="SM00386">
    <property type="entry name" value="HAT"/>
    <property type="match status" value="6"/>
</dbReference>
<evidence type="ECO:0000259" key="8">
    <source>
        <dbReference type="Pfam" id="PF05843"/>
    </source>
</evidence>
<feature type="domain" description="Suppressor of forked" evidence="8">
    <location>
        <begin position="124"/>
        <end position="749"/>
    </location>
</feature>
<dbReference type="GO" id="GO:0005737">
    <property type="term" value="C:cytoplasm"/>
    <property type="evidence" value="ECO:0007669"/>
    <property type="project" value="UniProtKB-SubCell"/>
</dbReference>
<dbReference type="Gene3D" id="1.25.40.1040">
    <property type="match status" value="2"/>
</dbReference>
<dbReference type="GO" id="GO:0180010">
    <property type="term" value="P:co-transcriptional mRNA 3'-end processing, cleavage and polyadenylation pathway"/>
    <property type="evidence" value="ECO:0007669"/>
    <property type="project" value="UniProtKB-UniRule"/>
</dbReference>
<dbReference type="InterPro" id="IPR002885">
    <property type="entry name" value="PPR_rpt"/>
</dbReference>
<feature type="repeat" description="PPR" evidence="5">
    <location>
        <begin position="140"/>
        <end position="170"/>
    </location>
</feature>
<evidence type="ECO:0000256" key="5">
    <source>
        <dbReference type="PROSITE-ProRule" id="PRU00708"/>
    </source>
</evidence>
<keyword evidence="10" id="KW-1185">Reference proteome</keyword>
<dbReference type="Proteomes" id="UP000016933">
    <property type="component" value="Unassembled WGS sequence"/>
</dbReference>
<gene>
    <name evidence="9" type="ORF">DOTSEDRAFT_138054</name>
</gene>
<evidence type="ECO:0000256" key="1">
    <source>
        <dbReference type="ARBA" id="ARBA00002863"/>
    </source>
</evidence>
<dbReference type="InterPro" id="IPR008847">
    <property type="entry name" value="Suf"/>
</dbReference>
<dbReference type="PANTHER" id="PTHR19980:SF0">
    <property type="entry name" value="CLEAVAGE STIMULATION FACTOR SUBUNIT 3"/>
    <property type="match status" value="1"/>
</dbReference>
<accession>N1PFE4</accession>
<dbReference type="PANTHER" id="PTHR19980">
    <property type="entry name" value="RNA CLEAVAGE STIMULATION FACTOR"/>
    <property type="match status" value="1"/>
</dbReference>
<dbReference type="OMA" id="VQLWSVY"/>
<dbReference type="STRING" id="675120.N1PFE4"/>
<evidence type="ECO:0000256" key="7">
    <source>
        <dbReference type="SAM" id="MobiDB-lite"/>
    </source>
</evidence>
<dbReference type="EMBL" id="KB446544">
    <property type="protein sequence ID" value="EME40295.1"/>
    <property type="molecule type" value="Genomic_DNA"/>
</dbReference>
<dbReference type="SUPFAM" id="SSF48452">
    <property type="entry name" value="TPR-like"/>
    <property type="match status" value="2"/>
</dbReference>
<keyword evidence="2" id="KW-0677">Repeat</keyword>
<feature type="repeat" description="TPR" evidence="4">
    <location>
        <begin position="141"/>
        <end position="174"/>
    </location>
</feature>
<organism evidence="9 10">
    <name type="scientific">Dothistroma septosporum (strain NZE10 / CBS 128990)</name>
    <name type="common">Red band needle blight fungus</name>
    <name type="synonym">Mycosphaerella pini</name>
    <dbReference type="NCBI Taxonomy" id="675120"/>
    <lineage>
        <taxon>Eukaryota</taxon>
        <taxon>Fungi</taxon>
        <taxon>Dikarya</taxon>
        <taxon>Ascomycota</taxon>
        <taxon>Pezizomycotina</taxon>
        <taxon>Dothideomycetes</taxon>
        <taxon>Dothideomycetidae</taxon>
        <taxon>Mycosphaerellales</taxon>
        <taxon>Mycosphaerellaceae</taxon>
        <taxon>Dothistroma</taxon>
    </lineage>
</organism>
<reference evidence="9 10" key="2">
    <citation type="journal article" date="2012" name="PLoS Pathog.">
        <title>Diverse lifestyles and strategies of plant pathogenesis encoded in the genomes of eighteen Dothideomycetes fungi.</title>
        <authorList>
            <person name="Ohm R.A."/>
            <person name="Feau N."/>
            <person name="Henrissat B."/>
            <person name="Schoch C.L."/>
            <person name="Horwitz B.A."/>
            <person name="Barry K.W."/>
            <person name="Condon B.J."/>
            <person name="Copeland A.C."/>
            <person name="Dhillon B."/>
            <person name="Glaser F."/>
            <person name="Hesse C.N."/>
            <person name="Kosti I."/>
            <person name="LaButti K."/>
            <person name="Lindquist E.A."/>
            <person name="Lucas S."/>
            <person name="Salamov A.A."/>
            <person name="Bradshaw R.E."/>
            <person name="Ciuffetti L."/>
            <person name="Hamelin R.C."/>
            <person name="Kema G.H.J."/>
            <person name="Lawrence C."/>
            <person name="Scott J.A."/>
            <person name="Spatafora J.W."/>
            <person name="Turgeon B.G."/>
            <person name="de Wit P.J.G.M."/>
            <person name="Zhong S."/>
            <person name="Goodwin S.B."/>
            <person name="Grigoriev I.V."/>
        </authorList>
    </citation>
    <scope>NUCLEOTIDE SEQUENCE [LARGE SCALE GENOMIC DNA]</scope>
    <source>
        <strain evidence="10">NZE10 / CBS 128990</strain>
    </source>
</reference>
<dbReference type="Pfam" id="PF05843">
    <property type="entry name" value="Suf"/>
    <property type="match status" value="1"/>
</dbReference>
<dbReference type="GO" id="GO:0005634">
    <property type="term" value="C:nucleus"/>
    <property type="evidence" value="ECO:0007669"/>
    <property type="project" value="UniProtKB-SubCell"/>
</dbReference>
<dbReference type="AlphaFoldDB" id="N1PFE4"/>
<dbReference type="PROSITE" id="PS50005">
    <property type="entry name" value="TPR"/>
    <property type="match status" value="1"/>
</dbReference>
<dbReference type="GO" id="GO:0003729">
    <property type="term" value="F:mRNA binding"/>
    <property type="evidence" value="ECO:0007669"/>
    <property type="project" value="TreeGrafter"/>
</dbReference>
<reference evidence="10" key="1">
    <citation type="journal article" date="2012" name="PLoS Genet.">
        <title>The genomes of the fungal plant pathogens Cladosporium fulvum and Dothistroma septosporum reveal adaptation to different hosts and lifestyles but also signatures of common ancestry.</title>
        <authorList>
            <person name="de Wit P.J.G.M."/>
            <person name="van der Burgt A."/>
            <person name="Oekmen B."/>
            <person name="Stergiopoulos I."/>
            <person name="Abd-Elsalam K.A."/>
            <person name="Aerts A.L."/>
            <person name="Bahkali A.H."/>
            <person name="Beenen H.G."/>
            <person name="Chettri P."/>
            <person name="Cox M.P."/>
            <person name="Datema E."/>
            <person name="de Vries R.P."/>
            <person name="Dhillon B."/>
            <person name="Ganley A.R."/>
            <person name="Griffiths S.A."/>
            <person name="Guo Y."/>
            <person name="Hamelin R.C."/>
            <person name="Henrissat B."/>
            <person name="Kabir M.S."/>
            <person name="Jashni M.K."/>
            <person name="Kema G."/>
            <person name="Klaubauf S."/>
            <person name="Lapidus A."/>
            <person name="Levasseur A."/>
            <person name="Lindquist E."/>
            <person name="Mehrabi R."/>
            <person name="Ohm R.A."/>
            <person name="Owen T.J."/>
            <person name="Salamov A."/>
            <person name="Schwelm A."/>
            <person name="Schijlen E."/>
            <person name="Sun H."/>
            <person name="van den Burg H.A."/>
            <person name="van Ham R.C.H.J."/>
            <person name="Zhang S."/>
            <person name="Goodwin S.B."/>
            <person name="Grigoriev I.V."/>
            <person name="Collemare J."/>
            <person name="Bradshaw R.E."/>
        </authorList>
    </citation>
    <scope>NUCLEOTIDE SEQUENCE [LARGE SCALE GENOMIC DNA]</scope>
    <source>
        <strain evidence="10">NZE10 / CBS 128990</strain>
    </source>
</reference>
<dbReference type="OrthoDB" id="26282at2759"/>
<dbReference type="InterPro" id="IPR003107">
    <property type="entry name" value="HAT"/>
</dbReference>
<comment type="subcellular location">
    <subcellularLocation>
        <location evidence="6">Nucleus</location>
    </subcellularLocation>
    <subcellularLocation>
        <location evidence="6">Cytoplasm</location>
    </subcellularLocation>
    <text evidence="6">Nucleus and/or cytoplasm.</text>
</comment>
<evidence type="ECO:0000313" key="10">
    <source>
        <dbReference type="Proteomes" id="UP000016933"/>
    </source>
</evidence>
<dbReference type="PROSITE" id="PS51375">
    <property type="entry name" value="PPR"/>
    <property type="match status" value="1"/>
</dbReference>
<keyword evidence="6" id="KW-0507">mRNA processing</keyword>
<feature type="region of interest" description="Disordered" evidence="7">
    <location>
        <begin position="1"/>
        <end position="73"/>
    </location>
</feature>
<evidence type="ECO:0000313" key="9">
    <source>
        <dbReference type="EMBL" id="EME40295.1"/>
    </source>
</evidence>